<dbReference type="Proteomes" id="UP001198182">
    <property type="component" value="Unassembled WGS sequence"/>
</dbReference>
<sequence length="194" mass="21896">MELIGKLHGISRDMVTGQCLVTFAVNDSARVVEQSAELRDKELNIKATKYHKPRSLDANAYHWALCHKIAHALQTDAKSIHYELMISYGTPLENPDGSKAVISVLKVVNPRRAGVYARKIGSGSVEGKEFDHYLLIKPSHLYDSKEMAQLLDGTVYEAQASGIETIPPERLKRMMEALEEHERRTQKKHENKSM</sequence>
<keyword evidence="2" id="KW-1185">Reference proteome</keyword>
<proteinExistence type="predicted"/>
<gene>
    <name evidence="1" type="ORF">LKD81_13340</name>
</gene>
<dbReference type="AlphaFoldDB" id="A0AAE3JG24"/>
<accession>A0AAE3JG24</accession>
<evidence type="ECO:0000313" key="1">
    <source>
        <dbReference type="EMBL" id="MCC2231968.1"/>
    </source>
</evidence>
<organism evidence="1 2">
    <name type="scientific">Hominifimenecus microfluidus</name>
    <dbReference type="NCBI Taxonomy" id="2885348"/>
    <lineage>
        <taxon>Bacteria</taxon>
        <taxon>Bacillati</taxon>
        <taxon>Bacillota</taxon>
        <taxon>Clostridia</taxon>
        <taxon>Lachnospirales</taxon>
        <taxon>Lachnospiraceae</taxon>
        <taxon>Hominifimenecus</taxon>
    </lineage>
</organism>
<name>A0AAE3JG24_9FIRM</name>
<reference evidence="1" key="1">
    <citation type="submission" date="2021-10" db="EMBL/GenBank/DDBJ databases">
        <title>Anaerobic single-cell dispensing facilitates the cultivation of human gut bacteria.</title>
        <authorList>
            <person name="Afrizal A."/>
        </authorList>
    </citation>
    <scope>NUCLEOTIDE SEQUENCE</scope>
    <source>
        <strain evidence="1">CLA-AA-H215</strain>
    </source>
</reference>
<comment type="caution">
    <text evidence="1">The sequence shown here is derived from an EMBL/GenBank/DDBJ whole genome shotgun (WGS) entry which is preliminary data.</text>
</comment>
<evidence type="ECO:0000313" key="2">
    <source>
        <dbReference type="Proteomes" id="UP001198182"/>
    </source>
</evidence>
<protein>
    <submittedName>
        <fullName evidence="1">Uncharacterized protein</fullName>
    </submittedName>
</protein>
<dbReference type="Gene3D" id="1.10.3790.10">
    <property type="entry name" value="NinB"/>
    <property type="match status" value="1"/>
</dbReference>
<dbReference type="RefSeq" id="WP_308454454.1">
    <property type="nucleotide sequence ID" value="NZ_JAJEQR010000045.1"/>
</dbReference>
<dbReference type="EMBL" id="JAJEQR010000045">
    <property type="protein sequence ID" value="MCC2231968.1"/>
    <property type="molecule type" value="Genomic_DNA"/>
</dbReference>
<dbReference type="InterPro" id="IPR036619">
    <property type="entry name" value="NinB_sf"/>
</dbReference>